<evidence type="ECO:0000256" key="1">
    <source>
        <dbReference type="SAM" id="Phobius"/>
    </source>
</evidence>
<feature type="transmembrane region" description="Helical" evidence="1">
    <location>
        <begin position="38"/>
        <end position="61"/>
    </location>
</feature>
<dbReference type="EMBL" id="RWGY01000013">
    <property type="protein sequence ID" value="TVU25259.1"/>
    <property type="molecule type" value="Genomic_DNA"/>
</dbReference>
<feature type="non-terminal residue" evidence="2">
    <location>
        <position position="1"/>
    </location>
</feature>
<dbReference type="Proteomes" id="UP000324897">
    <property type="component" value="Chromosome 2"/>
</dbReference>
<sequence length="196" mass="21657">MLRSHLPSDVLKSHLPSDAAMRTSRETSVRPSVAFAKLVFRGAMEVFDGVLLVCISLLVVVMEEFIRPARRGEEGGEQIGLEQAEARDIFSHYLKISHHLSHPSSALPLTTQCSSKLTADEERTKKFASPSRVVSLSAEVRGRAVLSVQGTRQGGQRHAFSCLQCFWIFQADSYSEFSNGMKALSLQFKAFVLTAL</sequence>
<dbReference type="AlphaFoldDB" id="A0A5J9UN46"/>
<evidence type="ECO:0000313" key="2">
    <source>
        <dbReference type="EMBL" id="TVU25259.1"/>
    </source>
</evidence>
<gene>
    <name evidence="2" type="ORF">EJB05_27749</name>
</gene>
<evidence type="ECO:0000313" key="3">
    <source>
        <dbReference type="Proteomes" id="UP000324897"/>
    </source>
</evidence>
<protein>
    <submittedName>
        <fullName evidence="2">Uncharacterized protein</fullName>
    </submittedName>
</protein>
<name>A0A5J9UN46_9POAL</name>
<keyword evidence="3" id="KW-1185">Reference proteome</keyword>
<keyword evidence="1" id="KW-0472">Membrane</keyword>
<comment type="caution">
    <text evidence="2">The sequence shown here is derived from an EMBL/GenBank/DDBJ whole genome shotgun (WGS) entry which is preliminary data.</text>
</comment>
<reference evidence="2 3" key="1">
    <citation type="journal article" date="2019" name="Sci. Rep.">
        <title>A high-quality genome of Eragrostis curvula grass provides insights into Poaceae evolution and supports new strategies to enhance forage quality.</title>
        <authorList>
            <person name="Carballo J."/>
            <person name="Santos B.A.C.M."/>
            <person name="Zappacosta D."/>
            <person name="Garbus I."/>
            <person name="Selva J.P."/>
            <person name="Gallo C.A."/>
            <person name="Diaz A."/>
            <person name="Albertini E."/>
            <person name="Caccamo M."/>
            <person name="Echenique V."/>
        </authorList>
    </citation>
    <scope>NUCLEOTIDE SEQUENCE [LARGE SCALE GENOMIC DNA]</scope>
    <source>
        <strain evidence="3">cv. Victoria</strain>
        <tissue evidence="2">Leaf</tissue>
    </source>
</reference>
<dbReference type="Gramene" id="TVU25259">
    <property type="protein sequence ID" value="TVU25259"/>
    <property type="gene ID" value="EJB05_27749"/>
</dbReference>
<keyword evidence="1" id="KW-0812">Transmembrane</keyword>
<proteinExistence type="predicted"/>
<organism evidence="2 3">
    <name type="scientific">Eragrostis curvula</name>
    <name type="common">weeping love grass</name>
    <dbReference type="NCBI Taxonomy" id="38414"/>
    <lineage>
        <taxon>Eukaryota</taxon>
        <taxon>Viridiplantae</taxon>
        <taxon>Streptophyta</taxon>
        <taxon>Embryophyta</taxon>
        <taxon>Tracheophyta</taxon>
        <taxon>Spermatophyta</taxon>
        <taxon>Magnoliopsida</taxon>
        <taxon>Liliopsida</taxon>
        <taxon>Poales</taxon>
        <taxon>Poaceae</taxon>
        <taxon>PACMAD clade</taxon>
        <taxon>Chloridoideae</taxon>
        <taxon>Eragrostideae</taxon>
        <taxon>Eragrostidinae</taxon>
        <taxon>Eragrostis</taxon>
    </lineage>
</organism>
<keyword evidence="1" id="KW-1133">Transmembrane helix</keyword>
<accession>A0A5J9UN46</accession>